<reference evidence="1 2" key="1">
    <citation type="journal article" date="2020" name="Phytopathology">
        <title>Genome Sequence Resources of Colletotrichum truncatum, C. plurivorum, C. musicola, and C. sojae: Four Species Pathogenic to Soybean (Glycine max).</title>
        <authorList>
            <person name="Rogerio F."/>
            <person name="Boufleur T.R."/>
            <person name="Ciampi-Guillardi M."/>
            <person name="Sukno S.A."/>
            <person name="Thon M.R."/>
            <person name="Massola Junior N.S."/>
            <person name="Baroncelli R."/>
        </authorList>
    </citation>
    <scope>NUCLEOTIDE SEQUENCE [LARGE SCALE GENOMIC DNA]</scope>
    <source>
        <strain evidence="1 2">CMES1059</strain>
    </source>
</reference>
<accession>A0ACC3YSM8</accession>
<dbReference type="Proteomes" id="UP000805649">
    <property type="component" value="Unassembled WGS sequence"/>
</dbReference>
<gene>
    <name evidence="1" type="ORF">CTRU02_209428</name>
</gene>
<name>A0ACC3YSM8_COLTU</name>
<sequence length="517" mass="60330">MKKDDKNKSLRQLSRKHGISIIQQLVDIGSEGNQEEHSKFLWFITDLQCLVPGGSRLRRSPINAFNQREYVALSHTWKPWKPEPKERGRYRVQNWDNNSPRLSRVRNSVFDRILGYMDHVGVGYLWIDAHCIRQKTCGADDCHHYRCFEKRNGLQAMDLVYQLSSHPVALLSWKLNTKSELFLLSEILSGKLVEDSHELRLRGDADIAVEALKLLSEITQDNWWWRAWTFQENYRGGTRMQLLISHKPSLERQKLRHGVFGEITAAEWTTSRCLKELMFRQFSAPEDDTRQLTFNKGCRLVNVKLTAAGITTRGHIWKLGRIIDTAKFSQKLPWIDNPRGRLTLNERKRLLKLKYHLYFLKQHWLADRINQYLSADASADGKNGYSSFTEMWHHRMAVELAAAIRDRRKLRLGSIWGKPDQPRQYRALFVWPDQDGEMPHRRKSYAFTSARQGNPGSQTHDANDIDRHVSLEIRMGPLGKGGVPQLRVRRWLLGMCFFDGIPRTNVLFPWPQVLVDI</sequence>
<evidence type="ECO:0000313" key="1">
    <source>
        <dbReference type="EMBL" id="KAL0934837.1"/>
    </source>
</evidence>
<proteinExistence type="predicted"/>
<protein>
    <submittedName>
        <fullName evidence="1">Uncharacterized protein</fullName>
    </submittedName>
</protein>
<keyword evidence="2" id="KW-1185">Reference proteome</keyword>
<comment type="caution">
    <text evidence="1">The sequence shown here is derived from an EMBL/GenBank/DDBJ whole genome shotgun (WGS) entry which is preliminary data.</text>
</comment>
<organism evidence="1 2">
    <name type="scientific">Colletotrichum truncatum</name>
    <name type="common">Anthracnose fungus</name>
    <name type="synonym">Colletotrichum capsici</name>
    <dbReference type="NCBI Taxonomy" id="5467"/>
    <lineage>
        <taxon>Eukaryota</taxon>
        <taxon>Fungi</taxon>
        <taxon>Dikarya</taxon>
        <taxon>Ascomycota</taxon>
        <taxon>Pezizomycotina</taxon>
        <taxon>Sordariomycetes</taxon>
        <taxon>Hypocreomycetidae</taxon>
        <taxon>Glomerellales</taxon>
        <taxon>Glomerellaceae</taxon>
        <taxon>Colletotrichum</taxon>
        <taxon>Colletotrichum truncatum species complex</taxon>
    </lineage>
</organism>
<evidence type="ECO:0000313" key="2">
    <source>
        <dbReference type="Proteomes" id="UP000805649"/>
    </source>
</evidence>
<dbReference type="EMBL" id="VUJX02000006">
    <property type="protein sequence ID" value="KAL0934837.1"/>
    <property type="molecule type" value="Genomic_DNA"/>
</dbReference>